<evidence type="ECO:0000259" key="4">
    <source>
        <dbReference type="PROSITE" id="PS50144"/>
    </source>
</evidence>
<dbReference type="Proteomes" id="UP001140206">
    <property type="component" value="Chromosome 5"/>
</dbReference>
<accession>A0AAV8BRC3</accession>
<dbReference type="PROSITE" id="PS50097">
    <property type="entry name" value="BTB"/>
    <property type="match status" value="1"/>
</dbReference>
<feature type="domain" description="BTB" evidence="3">
    <location>
        <begin position="197"/>
        <end position="264"/>
    </location>
</feature>
<dbReference type="CDD" id="cd00121">
    <property type="entry name" value="MATH"/>
    <property type="match status" value="1"/>
</dbReference>
<dbReference type="SMART" id="SM00225">
    <property type="entry name" value="BTB"/>
    <property type="match status" value="1"/>
</dbReference>
<dbReference type="Gene3D" id="3.30.710.10">
    <property type="entry name" value="Potassium Channel Kv1.1, Chain A"/>
    <property type="match status" value="1"/>
</dbReference>
<proteinExistence type="inferred from homology"/>
<dbReference type="InterPro" id="IPR011333">
    <property type="entry name" value="SKP1/BTB/POZ_sf"/>
</dbReference>
<dbReference type="Gene3D" id="2.60.210.10">
    <property type="entry name" value="Apoptosis, Tumor Necrosis Factor Receptor Associated Protein 2, Chain A"/>
    <property type="match status" value="1"/>
</dbReference>
<dbReference type="PANTHER" id="PTHR26379:SF469">
    <property type="entry name" value="MAB1"/>
    <property type="match status" value="1"/>
</dbReference>
<evidence type="ECO:0000259" key="3">
    <source>
        <dbReference type="PROSITE" id="PS50097"/>
    </source>
</evidence>
<evidence type="ECO:0000256" key="1">
    <source>
        <dbReference type="ARBA" id="ARBA00004906"/>
    </source>
</evidence>
<dbReference type="PROSITE" id="PS50144">
    <property type="entry name" value="MATH"/>
    <property type="match status" value="1"/>
</dbReference>
<comment type="similarity">
    <text evidence="2">Belongs to the Tdpoz family.</text>
</comment>
<dbReference type="GO" id="GO:0016567">
    <property type="term" value="P:protein ubiquitination"/>
    <property type="evidence" value="ECO:0007669"/>
    <property type="project" value="InterPro"/>
</dbReference>
<evidence type="ECO:0000313" key="5">
    <source>
        <dbReference type="EMBL" id="KAJ4745696.1"/>
    </source>
</evidence>
<dbReference type="SMART" id="SM00061">
    <property type="entry name" value="MATH"/>
    <property type="match status" value="1"/>
</dbReference>
<keyword evidence="6" id="KW-1185">Reference proteome</keyword>
<feature type="domain" description="MATH" evidence="4">
    <location>
        <begin position="39"/>
        <end position="160"/>
    </location>
</feature>
<reference evidence="5" key="1">
    <citation type="submission" date="2022-08" db="EMBL/GenBank/DDBJ databases">
        <authorList>
            <person name="Marques A."/>
        </authorList>
    </citation>
    <scope>NUCLEOTIDE SEQUENCE</scope>
    <source>
        <strain evidence="5">RhyPub2mFocal</strain>
        <tissue evidence="5">Leaves</tissue>
    </source>
</reference>
<dbReference type="Pfam" id="PF24570">
    <property type="entry name" value="BACK_BPM_SPOP"/>
    <property type="match status" value="1"/>
</dbReference>
<dbReference type="AlphaFoldDB" id="A0AAV8BRC3"/>
<comment type="pathway">
    <text evidence="1">Protein modification; protein ubiquitination.</text>
</comment>
<evidence type="ECO:0000313" key="6">
    <source>
        <dbReference type="Proteomes" id="UP001140206"/>
    </source>
</evidence>
<dbReference type="SUPFAM" id="SSF49599">
    <property type="entry name" value="TRAF domain-like"/>
    <property type="match status" value="1"/>
</dbReference>
<dbReference type="Pfam" id="PF00651">
    <property type="entry name" value="BTB"/>
    <property type="match status" value="1"/>
</dbReference>
<dbReference type="CDD" id="cd18280">
    <property type="entry name" value="BTB_POZ_BPM_plant"/>
    <property type="match status" value="1"/>
</dbReference>
<dbReference type="InterPro" id="IPR056423">
    <property type="entry name" value="BACK_BPM_SPOP"/>
</dbReference>
<comment type="caution">
    <text evidence="5">The sequence shown here is derived from an EMBL/GenBank/DDBJ whole genome shotgun (WGS) entry which is preliminary data.</text>
</comment>
<dbReference type="SUPFAM" id="SSF54695">
    <property type="entry name" value="POZ domain"/>
    <property type="match status" value="1"/>
</dbReference>
<organism evidence="5 6">
    <name type="scientific">Rhynchospora pubera</name>
    <dbReference type="NCBI Taxonomy" id="906938"/>
    <lineage>
        <taxon>Eukaryota</taxon>
        <taxon>Viridiplantae</taxon>
        <taxon>Streptophyta</taxon>
        <taxon>Embryophyta</taxon>
        <taxon>Tracheophyta</taxon>
        <taxon>Spermatophyta</taxon>
        <taxon>Magnoliopsida</taxon>
        <taxon>Liliopsida</taxon>
        <taxon>Poales</taxon>
        <taxon>Cyperaceae</taxon>
        <taxon>Cyperoideae</taxon>
        <taxon>Rhynchosporeae</taxon>
        <taxon>Rhynchospora</taxon>
    </lineage>
</organism>
<dbReference type="Gene3D" id="1.25.40.420">
    <property type="match status" value="1"/>
</dbReference>
<dbReference type="PANTHER" id="PTHR26379">
    <property type="entry name" value="BTB/POZ AND MATH DOMAIN-CONTAINING PROTEIN 1"/>
    <property type="match status" value="1"/>
</dbReference>
<sequence length="404" mass="45911">MSYACRYIQLIAKMPNGRTPRVDFTDQASTSITEITSGSYRLKFGFSQIKDIGIGNFFLSPNFTIGGLEWYIKCYPEGYYAKDKGKYMSLYLSYASETEVSVIFEFCLLDRKGNPTTSLRSRNTHTFRRPGKYKGWSKFKKRDDLEMYVRDDHFEAICSVAIVSPKSLAEPQNCLIVVPPSDLPEQLGQLLRSQEGTDITFVVGGKIFYVHKLLLALRSPVFKAELFGPMKENHAKRITIEDMEPVVFKALLHFIYTDSLPEEKELKNSVDGPDALTIMMQHLLVAADRYALERLKLICQKELSKNVSAATVATTLALAEQHNCPQLKDMCLEFATARENYHQMVSTEGYKHLSLSCPSIFKEIEEKHGATTLIDDFAEQADEDNNRDQRFSLLKLFLCNGSTK</sequence>
<dbReference type="Pfam" id="PF22486">
    <property type="entry name" value="MATH_2"/>
    <property type="match status" value="1"/>
</dbReference>
<evidence type="ECO:0000256" key="2">
    <source>
        <dbReference type="ARBA" id="ARBA00010846"/>
    </source>
</evidence>
<name>A0AAV8BRC3_9POAL</name>
<dbReference type="InterPro" id="IPR008974">
    <property type="entry name" value="TRAF-like"/>
</dbReference>
<dbReference type="InterPro" id="IPR045005">
    <property type="entry name" value="BPM1-6"/>
</dbReference>
<protein>
    <submittedName>
        <fullName evidence="5">BTB/POZ/MATH-domain protein</fullName>
    </submittedName>
</protein>
<gene>
    <name evidence="5" type="ORF">LUZ62_080101</name>
</gene>
<dbReference type="InterPro" id="IPR002083">
    <property type="entry name" value="MATH/TRAF_dom"/>
</dbReference>
<dbReference type="InterPro" id="IPR000210">
    <property type="entry name" value="BTB/POZ_dom"/>
</dbReference>
<dbReference type="EMBL" id="JAMFTS010000005">
    <property type="protein sequence ID" value="KAJ4745696.1"/>
    <property type="molecule type" value="Genomic_DNA"/>
</dbReference>